<dbReference type="EMBL" id="JAAQQR010000011">
    <property type="protein sequence ID" value="NID06828.1"/>
    <property type="molecule type" value="Genomic_DNA"/>
</dbReference>
<gene>
    <name evidence="1" type="ORF">HBF26_18220</name>
</gene>
<dbReference type="Proteomes" id="UP001429601">
    <property type="component" value="Unassembled WGS sequence"/>
</dbReference>
<proteinExistence type="predicted"/>
<accession>A0ABX0Q8W7</accession>
<keyword evidence="2" id="KW-1185">Reference proteome</keyword>
<evidence type="ECO:0000313" key="2">
    <source>
        <dbReference type="Proteomes" id="UP001429601"/>
    </source>
</evidence>
<evidence type="ECO:0000313" key="1">
    <source>
        <dbReference type="EMBL" id="NID06828.1"/>
    </source>
</evidence>
<reference evidence="1 2" key="1">
    <citation type="journal article" date="2011" name="Curr. Microbiol.">
        <title>Luteibacter jiangsuensis sp. nov.: a methamidophos-degrading bacterium isolated from a methamidophos-manufacturing factory.</title>
        <authorList>
            <person name="Wang L."/>
            <person name="Wang G.L."/>
            <person name="Li S.P."/>
            <person name="Jiang J.D."/>
        </authorList>
    </citation>
    <scope>NUCLEOTIDE SEQUENCE [LARGE SCALE GENOMIC DNA]</scope>
    <source>
        <strain evidence="1 2">CGMCC 1.10133</strain>
    </source>
</reference>
<organism evidence="1 2">
    <name type="scientific">Luteibacter jiangsuensis</name>
    <dbReference type="NCBI Taxonomy" id="637577"/>
    <lineage>
        <taxon>Bacteria</taxon>
        <taxon>Pseudomonadati</taxon>
        <taxon>Pseudomonadota</taxon>
        <taxon>Gammaproteobacteria</taxon>
        <taxon>Lysobacterales</taxon>
        <taxon>Rhodanobacteraceae</taxon>
        <taxon>Luteibacter</taxon>
    </lineage>
</organism>
<dbReference type="RefSeq" id="WP_167129350.1">
    <property type="nucleotide sequence ID" value="NZ_JAAQQR010000011.1"/>
</dbReference>
<protein>
    <submittedName>
        <fullName evidence="1">Uncharacterized protein</fullName>
    </submittedName>
</protein>
<sequence length="187" mass="19130">MQQAAQSSQQTLADRLAANTTGLRYQDLQNQQQLWQQGYQNQLAASQNNAQNILGASNALNGASALQAQYNSQLAGLGQVYQDYTQGGIDQAYNDWYQKNYGYDQQRLANLGNALNSVAGQFQSSATSGLNPAYKPRTVGGAVASGVGGAAAGGAIGSAIAGGSAGSVAPGWGTAIGAVAGLASYYL</sequence>
<comment type="caution">
    <text evidence="1">The sequence shown here is derived from an EMBL/GenBank/DDBJ whole genome shotgun (WGS) entry which is preliminary data.</text>
</comment>
<name>A0ABX0Q8W7_9GAMM</name>